<feature type="repeat" description="PPR" evidence="2">
    <location>
        <begin position="316"/>
        <end position="350"/>
    </location>
</feature>
<dbReference type="FunFam" id="1.25.40.10:FF:000031">
    <property type="entry name" value="Pentatricopeptide repeat-containing protein mitochondrial"/>
    <property type="match status" value="1"/>
</dbReference>
<dbReference type="Gene3D" id="1.25.40.10">
    <property type="entry name" value="Tetratricopeptide repeat domain"/>
    <property type="match status" value="5"/>
</dbReference>
<dbReference type="AlphaFoldDB" id="A0A834SI68"/>
<evidence type="ECO:0000313" key="3">
    <source>
        <dbReference type="EMBL" id="KAF7803906.1"/>
    </source>
</evidence>
<feature type="repeat" description="PPR" evidence="2">
    <location>
        <begin position="654"/>
        <end position="689"/>
    </location>
</feature>
<dbReference type="GO" id="GO:0003723">
    <property type="term" value="F:RNA binding"/>
    <property type="evidence" value="ECO:0007669"/>
    <property type="project" value="InterPro"/>
</dbReference>
<evidence type="ECO:0000313" key="4">
    <source>
        <dbReference type="Proteomes" id="UP000634136"/>
    </source>
</evidence>
<accession>A0A834SI68</accession>
<dbReference type="PROSITE" id="PS51375">
    <property type="entry name" value="PPR"/>
    <property type="match status" value="7"/>
</dbReference>
<dbReference type="Pfam" id="PF13041">
    <property type="entry name" value="PPR_2"/>
    <property type="match status" value="3"/>
</dbReference>
<reference evidence="3" key="1">
    <citation type="submission" date="2020-09" db="EMBL/GenBank/DDBJ databases">
        <title>Genome-Enabled Discovery of Anthraquinone Biosynthesis in Senna tora.</title>
        <authorList>
            <person name="Kang S.-H."/>
            <person name="Pandey R.P."/>
            <person name="Lee C.-M."/>
            <person name="Sim J.-S."/>
            <person name="Jeong J.-T."/>
            <person name="Choi B.-S."/>
            <person name="Jung M."/>
            <person name="Ginzburg D."/>
            <person name="Zhao K."/>
            <person name="Won S.Y."/>
            <person name="Oh T.-J."/>
            <person name="Yu Y."/>
            <person name="Kim N.-H."/>
            <person name="Lee O.R."/>
            <person name="Lee T.-H."/>
            <person name="Bashyal P."/>
            <person name="Kim T.-S."/>
            <person name="Lee W.-H."/>
            <person name="Kawkins C."/>
            <person name="Kim C.-K."/>
            <person name="Kim J.S."/>
            <person name="Ahn B.O."/>
            <person name="Rhee S.Y."/>
            <person name="Sohng J.K."/>
        </authorList>
    </citation>
    <scope>NUCLEOTIDE SEQUENCE</scope>
    <source>
        <tissue evidence="3">Leaf</tissue>
    </source>
</reference>
<feature type="repeat" description="PPR" evidence="2">
    <location>
        <begin position="215"/>
        <end position="249"/>
    </location>
</feature>
<dbReference type="Proteomes" id="UP000634136">
    <property type="component" value="Unassembled WGS sequence"/>
</dbReference>
<dbReference type="FunFam" id="1.25.40.10:FF:000344">
    <property type="entry name" value="Pentatricopeptide repeat-containing protein"/>
    <property type="match status" value="1"/>
</dbReference>
<dbReference type="Pfam" id="PF01535">
    <property type="entry name" value="PPR"/>
    <property type="match status" value="7"/>
</dbReference>
<dbReference type="InterPro" id="IPR011990">
    <property type="entry name" value="TPR-like_helical_dom_sf"/>
</dbReference>
<dbReference type="FunFam" id="1.25.40.10:FF:000351">
    <property type="entry name" value="Pentatricopeptide repeat-containing protein"/>
    <property type="match status" value="1"/>
</dbReference>
<keyword evidence="1" id="KW-0677">Repeat</keyword>
<name>A0A834SI68_9FABA</name>
<dbReference type="FunFam" id="1.25.40.10:FF:000366">
    <property type="entry name" value="Pentatricopeptide (PPR) repeat-containing protein"/>
    <property type="match status" value="1"/>
</dbReference>
<dbReference type="Pfam" id="PF20431">
    <property type="entry name" value="E_motif"/>
    <property type="match status" value="1"/>
</dbReference>
<keyword evidence="4" id="KW-1185">Reference proteome</keyword>
<organism evidence="3 4">
    <name type="scientific">Senna tora</name>
    <dbReference type="NCBI Taxonomy" id="362788"/>
    <lineage>
        <taxon>Eukaryota</taxon>
        <taxon>Viridiplantae</taxon>
        <taxon>Streptophyta</taxon>
        <taxon>Embryophyta</taxon>
        <taxon>Tracheophyta</taxon>
        <taxon>Spermatophyta</taxon>
        <taxon>Magnoliopsida</taxon>
        <taxon>eudicotyledons</taxon>
        <taxon>Gunneridae</taxon>
        <taxon>Pentapetalae</taxon>
        <taxon>rosids</taxon>
        <taxon>fabids</taxon>
        <taxon>Fabales</taxon>
        <taxon>Fabaceae</taxon>
        <taxon>Caesalpinioideae</taxon>
        <taxon>Cassia clade</taxon>
        <taxon>Senna</taxon>
    </lineage>
</organism>
<sequence length="856" mass="95362">MYKQNLCSLCKGFSSIAVSIRNPISEIQHASGTVISKQVISSPNIEEALASQLALVMRASPDVSVLRQGRQIHALIIVSGVSSNTLYGKMLGMYALSGSIIDARNMFYRLDLCCTLPWNWMIRGLTMMGWFDFALLFYFKMLSSKISPDKYTFPYVIKACGGLHNVKLCKMIHNTIQSMGYHMDLFVGSSLIKLYAEHGYIHDARCLFDKMPEKDGILWNVMLGAYVKNGDSNNAIGTLQEMRKCDNKPNSVTYSCILSVCAAKRIVNFGIQLHSLIIASGFEFDSQVANTLLAMYSKCGNLYDARKLFSMMRQTDTVTWNGLIAGYVQNGFTDEASHLFNTMISSGVKPDPTTLASFLPSVIESGSLKQGKEIHGYIVRHSMPFDIYLKSALIDIYLKGGAVELAQKIFHQSTEVDVVVCSAMISGYALNGLNIDALNIFRWLVQEKMMPNSLTMAGVLPACAALAALKLGKELHGNILKKGLDNVLHVGSAITDMYSKCGRLDLAYQFFRRMSERDGVCWNSMISSFSQNGKPEMAIELFRQMGMSGTKYDSVSLSASLSSCANLPALYHGKEIHGFIIRTAFNADIFVESALIDMYSKCGKLAMARTVFDLMDQKNEVSWNSIITAYGNHGYPRECLDLFHKMLKIGIRPDHVTFLIIISACGHAGLVDEGVYYFHRMTEEFGISPKMEHYSCMADLYGRAGRLHEAFNTIKSMPFTPDAGVWGTLLGACRVHGNVELAKLASRHILELDPENSGYYILLSNIHADAGEWNSVLKIRSLMKEKGIQKIPGYSWIDVNNTTHMFSAADESHSQSVEIYLILKSLLFELRKEGYVPQPYLPLHPQIMSKNQLDTN</sequence>
<dbReference type="NCBIfam" id="TIGR00756">
    <property type="entry name" value="PPR"/>
    <property type="match status" value="6"/>
</dbReference>
<dbReference type="OrthoDB" id="730395at2759"/>
<feature type="repeat" description="PPR" evidence="2">
    <location>
        <begin position="518"/>
        <end position="552"/>
    </location>
</feature>
<feature type="repeat" description="PPR" evidence="2">
    <location>
        <begin position="285"/>
        <end position="315"/>
    </location>
</feature>
<dbReference type="InterPro" id="IPR046960">
    <property type="entry name" value="PPR_At4g14850-like_plant"/>
</dbReference>
<dbReference type="InterPro" id="IPR002885">
    <property type="entry name" value="PPR_rpt"/>
</dbReference>
<dbReference type="FunFam" id="1.25.40.10:FF:000436">
    <property type="entry name" value="Pentatricopeptide repeat-containing protein At5g39350 family"/>
    <property type="match status" value="1"/>
</dbReference>
<evidence type="ECO:0000256" key="2">
    <source>
        <dbReference type="PROSITE-ProRule" id="PRU00708"/>
    </source>
</evidence>
<dbReference type="PANTHER" id="PTHR47926:SF357">
    <property type="entry name" value="PENTATRICOPEPTIDE REPEAT-CONTAINING PROTEIN"/>
    <property type="match status" value="1"/>
</dbReference>
<dbReference type="SUPFAM" id="SSF48452">
    <property type="entry name" value="TPR-like"/>
    <property type="match status" value="1"/>
</dbReference>
<feature type="repeat" description="PPR" evidence="2">
    <location>
        <begin position="619"/>
        <end position="653"/>
    </location>
</feature>
<dbReference type="GO" id="GO:0009451">
    <property type="term" value="P:RNA modification"/>
    <property type="evidence" value="ECO:0007669"/>
    <property type="project" value="InterPro"/>
</dbReference>
<dbReference type="PANTHER" id="PTHR47926">
    <property type="entry name" value="PENTATRICOPEPTIDE REPEAT-CONTAINING PROTEIN"/>
    <property type="match status" value="1"/>
</dbReference>
<protein>
    <submittedName>
        <fullName evidence="3">Pentatricopeptide repeat-containing protein</fullName>
    </submittedName>
</protein>
<feature type="repeat" description="PPR" evidence="2">
    <location>
        <begin position="417"/>
        <end position="451"/>
    </location>
</feature>
<dbReference type="InterPro" id="IPR046848">
    <property type="entry name" value="E_motif"/>
</dbReference>
<evidence type="ECO:0000256" key="1">
    <source>
        <dbReference type="ARBA" id="ARBA00022737"/>
    </source>
</evidence>
<gene>
    <name evidence="3" type="ORF">G2W53_043017</name>
</gene>
<proteinExistence type="predicted"/>
<comment type="caution">
    <text evidence="3">The sequence shown here is derived from an EMBL/GenBank/DDBJ whole genome shotgun (WGS) entry which is preliminary data.</text>
</comment>
<dbReference type="EMBL" id="JAAIUW010000013">
    <property type="protein sequence ID" value="KAF7803906.1"/>
    <property type="molecule type" value="Genomic_DNA"/>
</dbReference>